<dbReference type="PRINTS" id="PR00080">
    <property type="entry name" value="SDRFAMILY"/>
</dbReference>
<name>A0A077RAQ2_9BASI</name>
<keyword evidence="2" id="KW-0560">Oxidoreductase</keyword>
<comment type="similarity">
    <text evidence="1 3">Belongs to the short-chain dehydrogenases/reductases (SDR) family.</text>
</comment>
<dbReference type="EMBL" id="HG529693">
    <property type="protein sequence ID" value="CDI56553.1"/>
    <property type="molecule type" value="Genomic_DNA"/>
</dbReference>
<reference evidence="4" key="1">
    <citation type="journal article" date="2014" name="Genome Biol. Evol.">
        <title>Gene Loss Rather Than Gene Gain Is Associated with a Host Jump from Monocots to Dicots in the Smut Fungus Melanopsichium pennsylvanicum.</title>
        <authorList>
            <person name="Sharma R."/>
            <person name="Mishra B."/>
            <person name="Runge F."/>
            <person name="Thines M."/>
        </authorList>
    </citation>
    <scope>NUCLEOTIDE SEQUENCE</scope>
    <source>
        <strain evidence="4">4</strain>
    </source>
</reference>
<evidence type="ECO:0000313" key="4">
    <source>
        <dbReference type="EMBL" id="CDI56553.1"/>
    </source>
</evidence>
<dbReference type="SUPFAM" id="SSF51735">
    <property type="entry name" value="NAD(P)-binding Rossmann-fold domains"/>
    <property type="match status" value="1"/>
</dbReference>
<protein>
    <submittedName>
        <fullName evidence="4">Oxidoreductase</fullName>
    </submittedName>
</protein>
<dbReference type="PANTHER" id="PTHR43976:SF16">
    <property type="entry name" value="SHORT-CHAIN DEHYDROGENASE_REDUCTASE FAMILY PROTEIN"/>
    <property type="match status" value="1"/>
</dbReference>
<dbReference type="InterPro" id="IPR051911">
    <property type="entry name" value="SDR_oxidoreductase"/>
</dbReference>
<evidence type="ECO:0000256" key="2">
    <source>
        <dbReference type="ARBA" id="ARBA00023002"/>
    </source>
</evidence>
<sequence>MPAVWFITGSSRGLGRALVTYALESGDKVVATARKESALKSFSDAYGPDRFLALELDVTDFTATIGVAKRAFSHFGGVDIIVNNAGYADVGSIEDTPIDQFRDQAETNLYGVVNVSKAFTPMLRERGRGHIFQISSIGGRVGSPGLAAYQCSKWAVGGFSACLSAELAPFNIKVTVLEPGAMDTEWAGSSMQVVPTTEAYQSTVGQFAKMLKAGFTNATDPKRVGPIIRKLYESEEPPAKMLVGPDAYGYGTYILQEQLKSDEKWKDLSESSVAPAST</sequence>
<dbReference type="AlphaFoldDB" id="A0A077RAQ2"/>
<dbReference type="Pfam" id="PF00106">
    <property type="entry name" value="adh_short"/>
    <property type="match status" value="1"/>
</dbReference>
<dbReference type="PANTHER" id="PTHR43976">
    <property type="entry name" value="SHORT CHAIN DEHYDROGENASE"/>
    <property type="match status" value="1"/>
</dbReference>
<dbReference type="PRINTS" id="PR00081">
    <property type="entry name" value="GDHRDH"/>
</dbReference>
<dbReference type="CDD" id="cd05374">
    <property type="entry name" value="17beta-HSD-like_SDR_c"/>
    <property type="match status" value="1"/>
</dbReference>
<evidence type="ECO:0000256" key="1">
    <source>
        <dbReference type="ARBA" id="ARBA00006484"/>
    </source>
</evidence>
<dbReference type="GO" id="GO:0016491">
    <property type="term" value="F:oxidoreductase activity"/>
    <property type="evidence" value="ECO:0007669"/>
    <property type="project" value="UniProtKB-KW"/>
</dbReference>
<evidence type="ECO:0000256" key="3">
    <source>
        <dbReference type="RuleBase" id="RU000363"/>
    </source>
</evidence>
<dbReference type="InterPro" id="IPR036291">
    <property type="entry name" value="NAD(P)-bd_dom_sf"/>
</dbReference>
<dbReference type="InterPro" id="IPR002347">
    <property type="entry name" value="SDR_fam"/>
</dbReference>
<accession>A0A077RAQ2</accession>
<proteinExistence type="inferred from homology"/>
<dbReference type="Gene3D" id="3.40.50.720">
    <property type="entry name" value="NAD(P)-binding Rossmann-like Domain"/>
    <property type="match status" value="1"/>
</dbReference>
<organism evidence="4">
    <name type="scientific">Melanopsichium pennsylvanicum 4</name>
    <dbReference type="NCBI Taxonomy" id="1398559"/>
    <lineage>
        <taxon>Eukaryota</taxon>
        <taxon>Fungi</taxon>
        <taxon>Dikarya</taxon>
        <taxon>Basidiomycota</taxon>
        <taxon>Ustilaginomycotina</taxon>
        <taxon>Ustilaginomycetes</taxon>
        <taxon>Ustilaginales</taxon>
        <taxon>Ustilaginaceae</taxon>
        <taxon>Melanopsichium</taxon>
    </lineage>
</organism>